<evidence type="ECO:0000313" key="2">
    <source>
        <dbReference type="EMBL" id="TDP92349.1"/>
    </source>
</evidence>
<comment type="caution">
    <text evidence="2">The sequence shown here is derived from an EMBL/GenBank/DDBJ whole genome shotgun (WGS) entry which is preliminary data.</text>
</comment>
<feature type="coiled-coil region" evidence="1">
    <location>
        <begin position="145"/>
        <end position="183"/>
    </location>
</feature>
<evidence type="ECO:0000256" key="1">
    <source>
        <dbReference type="SAM" id="Coils"/>
    </source>
</evidence>
<keyword evidence="3" id="KW-1185">Reference proteome</keyword>
<proteinExistence type="predicted"/>
<dbReference type="AlphaFoldDB" id="A0A4R6RYV5"/>
<organism evidence="2 3">
    <name type="scientific">Leucobacter luti</name>
    <dbReference type="NCBI Taxonomy" id="340320"/>
    <lineage>
        <taxon>Bacteria</taxon>
        <taxon>Bacillati</taxon>
        <taxon>Actinomycetota</taxon>
        <taxon>Actinomycetes</taxon>
        <taxon>Micrococcales</taxon>
        <taxon>Microbacteriaceae</taxon>
        <taxon>Leucobacter</taxon>
    </lineage>
</organism>
<gene>
    <name evidence="2" type="ORF">EDF62_1555</name>
</gene>
<accession>A0A4R6RYV5</accession>
<sequence>MSKANADVLAMRLPIPLDAMQTVQEFVERVYGTGDARLKFDGKFMRISAPEAGWSERKRGRGKLPSASNDALRLQYAELKDGVVKLAVHDTEATVLYISEVARQWFELIGGINYVETQFTSGEPSEAEFVFTMQKRDGLTPHALREAAEARVDELEAENARLREGASQALEDAAQKIEQCAARTDNRFTEHTVAEAGGVILLREYAANIREAEERR</sequence>
<keyword evidence="1" id="KW-0175">Coiled coil</keyword>
<protein>
    <submittedName>
        <fullName evidence="2">Uncharacterized protein</fullName>
    </submittedName>
</protein>
<name>A0A4R6RYV5_9MICO</name>
<dbReference type="Proteomes" id="UP000295601">
    <property type="component" value="Unassembled WGS sequence"/>
</dbReference>
<evidence type="ECO:0000313" key="3">
    <source>
        <dbReference type="Proteomes" id="UP000295601"/>
    </source>
</evidence>
<dbReference type="EMBL" id="SNYA01000004">
    <property type="protein sequence ID" value="TDP92349.1"/>
    <property type="molecule type" value="Genomic_DNA"/>
</dbReference>
<dbReference type="RefSeq" id="WP_133616586.1">
    <property type="nucleotide sequence ID" value="NZ_SNYA01000004.1"/>
</dbReference>
<reference evidence="2 3" key="1">
    <citation type="submission" date="2019-03" db="EMBL/GenBank/DDBJ databases">
        <title>Genomic analyses of the natural microbiome of Caenorhabditis elegans.</title>
        <authorList>
            <person name="Samuel B."/>
        </authorList>
    </citation>
    <scope>NUCLEOTIDE SEQUENCE [LARGE SCALE GENOMIC DNA]</scope>
    <source>
        <strain evidence="2 3">JUb18</strain>
    </source>
</reference>
<dbReference type="OrthoDB" id="5126233at2"/>